<protein>
    <submittedName>
        <fullName evidence="2">Uncharacterized protein</fullName>
    </submittedName>
</protein>
<gene>
    <name evidence="2" type="ORF">SAMN05660330_02344</name>
</gene>
<keyword evidence="1" id="KW-1133">Transmembrane helix</keyword>
<proteinExistence type="predicted"/>
<feature type="transmembrane region" description="Helical" evidence="1">
    <location>
        <begin position="191"/>
        <end position="209"/>
    </location>
</feature>
<dbReference type="Proteomes" id="UP000199073">
    <property type="component" value="Unassembled WGS sequence"/>
</dbReference>
<feature type="transmembrane region" description="Helical" evidence="1">
    <location>
        <begin position="6"/>
        <end position="24"/>
    </location>
</feature>
<feature type="transmembrane region" description="Helical" evidence="1">
    <location>
        <begin position="591"/>
        <end position="613"/>
    </location>
</feature>
<evidence type="ECO:0000313" key="2">
    <source>
        <dbReference type="EMBL" id="SDP29995.1"/>
    </source>
</evidence>
<dbReference type="EMBL" id="FNJI01000015">
    <property type="protein sequence ID" value="SDP29995.1"/>
    <property type="molecule type" value="Genomic_DNA"/>
</dbReference>
<evidence type="ECO:0000256" key="1">
    <source>
        <dbReference type="SAM" id="Phobius"/>
    </source>
</evidence>
<name>A0A1H0RKM2_9BACT</name>
<feature type="transmembrane region" description="Helical" evidence="1">
    <location>
        <begin position="562"/>
        <end position="579"/>
    </location>
</feature>
<feature type="transmembrane region" description="Helical" evidence="1">
    <location>
        <begin position="284"/>
        <end position="310"/>
    </location>
</feature>
<feature type="transmembrane region" description="Helical" evidence="1">
    <location>
        <begin position="410"/>
        <end position="431"/>
    </location>
</feature>
<keyword evidence="1" id="KW-0812">Transmembrane</keyword>
<reference evidence="2 3" key="1">
    <citation type="submission" date="2016-10" db="EMBL/GenBank/DDBJ databases">
        <authorList>
            <person name="de Groot N.N."/>
        </authorList>
    </citation>
    <scope>NUCLEOTIDE SEQUENCE [LARGE SCALE GENOMIC DNA]</scope>
    <source>
        <strain evidence="2 3">DSM 12130</strain>
    </source>
</reference>
<organism evidence="2 3">
    <name type="scientific">Desulforhopalus singaporensis</name>
    <dbReference type="NCBI Taxonomy" id="91360"/>
    <lineage>
        <taxon>Bacteria</taxon>
        <taxon>Pseudomonadati</taxon>
        <taxon>Thermodesulfobacteriota</taxon>
        <taxon>Desulfobulbia</taxon>
        <taxon>Desulfobulbales</taxon>
        <taxon>Desulfocapsaceae</taxon>
        <taxon>Desulforhopalus</taxon>
    </lineage>
</organism>
<keyword evidence="3" id="KW-1185">Reference proteome</keyword>
<dbReference type="OrthoDB" id="6052932at2"/>
<feature type="transmembrane region" description="Helical" evidence="1">
    <location>
        <begin position="381"/>
        <end position="398"/>
    </location>
</feature>
<feature type="transmembrane region" description="Helical" evidence="1">
    <location>
        <begin position="509"/>
        <end position="527"/>
    </location>
</feature>
<accession>A0A1H0RKM2</accession>
<feature type="transmembrane region" description="Helical" evidence="1">
    <location>
        <begin position="316"/>
        <end position="338"/>
    </location>
</feature>
<dbReference type="STRING" id="91360.SAMN05660330_02344"/>
<sequence length="621" mass="69116">MKSWRFYLYGIVLSFLFVGTYYHCILNTAVVELNVTSDTRTLFKIYYRQAGGHWSEKKSAVQLVTPARKDYSFRLADMRRIDELRIDTAEKPSTVTVHSIVIRQAGFAPVVVDSGQQFAQIRIGTGVEKFSYSETGFTVAASSTDPNVFLSVKPFPEHRTAAARIVETVLLVMAAFAVAHLVENGIVESCAIPLAGLVVLTLIVAMASISKDSVHPDESVHVAAATYYTGKNMPPRVGAPEIAHTYSRYGVSRLHSREIVYLAAGKFARLLQPLQLPQYLALRYFNVTLFAILLAGAWQSGIFRVFFIPLLLSPQIWYLFSYFNSEAFALTVIVAAGYQLASEDSCWNHLLTGDGQRPGLGRCMGIGLLFGLLLLLKLNFYFFLVFIFCYLLWKIFFCRVGVTRQLLLRVLPVLVTAVMVAVVWCGMDSYVNDFSKKEKLLAAREHYAEKMFKPSTPLGDKFAFLQMKQRGVSFAEMVHHARWGEKIFRTSVGEFGYTSVAASSGYYDLVRYLGLTLLVLAGAAVVMRGGFQGISLLLITLGCSLALMAASFYHAWTVDFQAQGRYLLPIVGMGAVLLYHTRPRLVGTLCWLPASALFFTSCYSFIFVALAGIEKYSFALG</sequence>
<keyword evidence="1" id="KW-0472">Membrane</keyword>
<dbReference type="RefSeq" id="WP_092223016.1">
    <property type="nucleotide sequence ID" value="NZ_FNJI01000015.1"/>
</dbReference>
<feature type="transmembrane region" description="Helical" evidence="1">
    <location>
        <begin position="534"/>
        <end position="556"/>
    </location>
</feature>
<feature type="transmembrane region" description="Helical" evidence="1">
    <location>
        <begin position="161"/>
        <end position="179"/>
    </location>
</feature>
<evidence type="ECO:0000313" key="3">
    <source>
        <dbReference type="Proteomes" id="UP000199073"/>
    </source>
</evidence>
<dbReference type="AlphaFoldDB" id="A0A1H0RKM2"/>